<dbReference type="SUPFAM" id="SSF54862">
    <property type="entry name" value="4Fe-4S ferredoxins"/>
    <property type="match status" value="1"/>
</dbReference>
<reference evidence="8" key="1">
    <citation type="submission" date="2015-07" db="EMBL/GenBank/DDBJ databases">
        <title>Adaptation to a free-living lifestyle via gene acquisitions in the diplomonad Trepomonas sp. PC1.</title>
        <authorList>
            <person name="Xu F."/>
            <person name="Jerlstrom-Hultqvist J."/>
            <person name="Kolisko M."/>
            <person name="Simpson A.G.B."/>
            <person name="Roger A.J."/>
            <person name="Svard S.G."/>
            <person name="Andersson J.O."/>
        </authorList>
    </citation>
    <scope>NUCLEOTIDE SEQUENCE</scope>
    <source>
        <strain evidence="8">PC1</strain>
    </source>
</reference>
<protein>
    <submittedName>
        <fullName evidence="8">Pyruvate-flavodoxin oxidoreductase 5</fullName>
    </submittedName>
</protein>
<keyword evidence="8" id="KW-0670">Pyruvate</keyword>
<evidence type="ECO:0000256" key="4">
    <source>
        <dbReference type="ARBA" id="ARBA00023002"/>
    </source>
</evidence>
<dbReference type="EMBL" id="GDID01005582">
    <property type="protein sequence ID" value="JAP91024.1"/>
    <property type="molecule type" value="Transcribed_RNA"/>
</dbReference>
<dbReference type="InterPro" id="IPR011766">
    <property type="entry name" value="TPP_enzyme_TPP-bd"/>
</dbReference>
<dbReference type="InterPro" id="IPR050722">
    <property type="entry name" value="Pyruvate:ferred/Flavod_OxRd"/>
</dbReference>
<dbReference type="InterPro" id="IPR017896">
    <property type="entry name" value="4Fe4S_Fe-S-bd"/>
</dbReference>
<dbReference type="Gene3D" id="3.40.50.970">
    <property type="match status" value="3"/>
</dbReference>
<dbReference type="InterPro" id="IPR002869">
    <property type="entry name" value="Pyrv_flavodox_OxRed_cen"/>
</dbReference>
<keyword evidence="4" id="KW-0560">Oxidoreductase</keyword>
<dbReference type="Gene3D" id="3.40.920.10">
    <property type="entry name" value="Pyruvate-ferredoxin oxidoreductase, PFOR, domain III"/>
    <property type="match status" value="1"/>
</dbReference>
<gene>
    <name evidence="8" type="ORF">TPC1_17483</name>
</gene>
<dbReference type="SUPFAM" id="SSF53323">
    <property type="entry name" value="Pyruvate-ferredoxin oxidoreductase, PFOR, domain III"/>
    <property type="match status" value="1"/>
</dbReference>
<evidence type="ECO:0000256" key="3">
    <source>
        <dbReference type="ARBA" id="ARBA00022982"/>
    </source>
</evidence>
<dbReference type="PROSITE" id="PS00198">
    <property type="entry name" value="4FE4S_FER_1"/>
    <property type="match status" value="1"/>
</dbReference>
<dbReference type="GO" id="GO:0051539">
    <property type="term" value="F:4 iron, 4 sulfur cluster binding"/>
    <property type="evidence" value="ECO:0007669"/>
    <property type="project" value="UniProtKB-KW"/>
</dbReference>
<dbReference type="GO" id="GO:0030976">
    <property type="term" value="F:thiamine pyrophosphate binding"/>
    <property type="evidence" value="ECO:0007669"/>
    <property type="project" value="InterPro"/>
</dbReference>
<dbReference type="GO" id="GO:0016903">
    <property type="term" value="F:oxidoreductase activity, acting on the aldehyde or oxo group of donors"/>
    <property type="evidence" value="ECO:0007669"/>
    <property type="project" value="InterPro"/>
</dbReference>
<dbReference type="SUPFAM" id="SSF52922">
    <property type="entry name" value="TK C-terminal domain-like"/>
    <property type="match status" value="1"/>
</dbReference>
<dbReference type="SUPFAM" id="SSF52518">
    <property type="entry name" value="Thiamin diphosphate-binding fold (THDP-binding)"/>
    <property type="match status" value="2"/>
</dbReference>
<dbReference type="CDD" id="cd07034">
    <property type="entry name" value="TPP_PYR_PFOR_IOR-alpha_like"/>
    <property type="match status" value="1"/>
</dbReference>
<keyword evidence="6" id="KW-0411">Iron-sulfur</keyword>
<feature type="domain" description="4Fe-4S ferredoxin-type" evidence="7">
    <location>
        <begin position="651"/>
        <end position="680"/>
    </location>
</feature>
<dbReference type="Gene3D" id="3.40.50.920">
    <property type="match status" value="1"/>
</dbReference>
<evidence type="ECO:0000256" key="2">
    <source>
        <dbReference type="ARBA" id="ARBA00022485"/>
    </source>
</evidence>
<dbReference type="Pfam" id="PF01855">
    <property type="entry name" value="POR_N"/>
    <property type="match status" value="1"/>
</dbReference>
<dbReference type="PROSITE" id="PS51379">
    <property type="entry name" value="4FE4S_FER_2"/>
    <property type="match status" value="2"/>
</dbReference>
<dbReference type="Pfam" id="PF01558">
    <property type="entry name" value="POR"/>
    <property type="match status" value="1"/>
</dbReference>
<evidence type="ECO:0000256" key="1">
    <source>
        <dbReference type="ARBA" id="ARBA00022448"/>
    </source>
</evidence>
<evidence type="ECO:0000313" key="8">
    <source>
        <dbReference type="EMBL" id="JAP91024.1"/>
    </source>
</evidence>
<evidence type="ECO:0000259" key="7">
    <source>
        <dbReference type="PROSITE" id="PS51379"/>
    </source>
</evidence>
<dbReference type="AlphaFoldDB" id="A0A146K559"/>
<accession>A0A146K559</accession>
<organism evidence="8">
    <name type="scientific">Trepomonas sp. PC1</name>
    <dbReference type="NCBI Taxonomy" id="1076344"/>
    <lineage>
        <taxon>Eukaryota</taxon>
        <taxon>Metamonada</taxon>
        <taxon>Diplomonadida</taxon>
        <taxon>Hexamitidae</taxon>
        <taxon>Hexamitinae</taxon>
        <taxon>Trepomonas</taxon>
    </lineage>
</organism>
<dbReference type="InterPro" id="IPR029061">
    <property type="entry name" value="THDP-binding"/>
</dbReference>
<dbReference type="PANTHER" id="PTHR32154">
    <property type="entry name" value="PYRUVATE-FLAVODOXIN OXIDOREDUCTASE-RELATED"/>
    <property type="match status" value="1"/>
</dbReference>
<dbReference type="InterPro" id="IPR009014">
    <property type="entry name" value="Transketo_C/PFOR_II"/>
</dbReference>
<dbReference type="InterPro" id="IPR017900">
    <property type="entry name" value="4Fe4S_Fe_S_CS"/>
</dbReference>
<name>A0A146K559_9EUKA</name>
<dbReference type="InterPro" id="IPR033412">
    <property type="entry name" value="PFOR_II"/>
</dbReference>
<dbReference type="InterPro" id="IPR019752">
    <property type="entry name" value="Pyrv/ketoisovalerate_OxRed_cat"/>
</dbReference>
<dbReference type="PANTHER" id="PTHR32154:SF0">
    <property type="entry name" value="PYRUVATE-FLAVODOXIN OXIDOREDUCTASE-RELATED"/>
    <property type="match status" value="1"/>
</dbReference>
<proteinExistence type="predicted"/>
<keyword evidence="1" id="KW-0813">Transport</keyword>
<evidence type="ECO:0000256" key="6">
    <source>
        <dbReference type="ARBA" id="ARBA00023014"/>
    </source>
</evidence>
<keyword evidence="2" id="KW-0004">4Fe-4S</keyword>
<feature type="domain" description="4Fe-4S ferredoxin-type" evidence="7">
    <location>
        <begin position="703"/>
        <end position="732"/>
    </location>
</feature>
<keyword evidence="3" id="KW-0249">Electron transport</keyword>
<dbReference type="Pfam" id="PF17147">
    <property type="entry name" value="PFOR_II"/>
    <property type="match status" value="1"/>
</dbReference>
<dbReference type="Pfam" id="PF02775">
    <property type="entry name" value="TPP_enzyme_C"/>
    <property type="match status" value="1"/>
</dbReference>
<feature type="non-terminal residue" evidence="8">
    <location>
        <position position="1"/>
    </location>
</feature>
<keyword evidence="2" id="KW-0479">Metal-binding</keyword>
<sequence length="1032" mass="115994">LVDGNKMSALISYKMSDSFFMYPITPSTVASEYVEQLNSKQNKNIFDRIPVVHQTNSELQSIAACHGASHANAIPTTFTSSQGLLLMIPSLIKMSGERRPAVVNVAARSIATHTLSIFGDHSDVNQLIKSGCVILGSGNQKEIQFNQIQAYLLTQLLKVPVIHFYDGFTTSHEVVNLKLISDHQLKDIYDNFLQKFNLTKKELKTTPKSIGLIANDDIHFQITEAMNFEYQKFFSLIQSVNRFLSDEFAKISLPAQKILELQNENCEHLIVCTNSACDQVENFIKDNKKIGMLKFNLLRPFPTFDFKQLKNLKTVTVMDRSREFGANSQAYADISTLMKEQNMRQPVFSCVYGLSGKELTEADVAAIARNAAQRRPKQKFTVSIVDDLGGNSLSAIKTTQKTDIQKLKIFGFGSEGYVTSLDALAEKISQKSFQIQKMSYYDARKAGGVTESDLRFSGQEFQQHYKIQDADLVFVSNASLFGRKQIIDCLAQNAKLIIGSDFAFSQLQIGDLKAKNVQVYKFEAEKLKTDFQLKKVNFYVAQLLADFLQIEADFSQQLQQVLKKKHLQITENELKAFKHLQKYLTKVNQSDLQPKNTIDVQQFQQQEKSINQLINQGLSSGLPTSAFQQFAKEPELQNDSTKTEKLNQSLLVPEFLSQQCIQCGKCAIVCPHGCVQSYLFTQQEAEKLKLDVSKMQKFGRFYFQIVISEKDCTGCQLCVKNCPTSALKMTTNRANLFDKAVEIAHQEDYQKRLPKQVTQKFLQFQDNKLQFHSACAGCGQSQYIQLLMKMIENPQIVQGTGCPLVYLGQYGSQPLTKNTFWTNSLFEDTNEVALGLQLQTQQTDPKQQTWVIQGDGAAYDINFAGLIQNLQSGLNIKILVLDNQSYANTGGQRSGASIPGTSLKLANLVKSQKDMVKMGIAANKNAYIATVAGMNDRTINIMKEAQAHEGPALIIANVPCIQHGGEQSELSNKLAVETGVFPLIRYKNKKFTLESEIKRDVKELKDSRIVDYEILAQHVKEKEEEYKKLSAL</sequence>
<dbReference type="Gene3D" id="3.30.70.20">
    <property type="match status" value="1"/>
</dbReference>
<evidence type="ECO:0000256" key="5">
    <source>
        <dbReference type="ARBA" id="ARBA00023004"/>
    </source>
</evidence>
<dbReference type="Pfam" id="PF12838">
    <property type="entry name" value="Fer4_7"/>
    <property type="match status" value="1"/>
</dbReference>
<keyword evidence="5" id="KW-0408">Iron</keyword>
<dbReference type="GO" id="GO:0006979">
    <property type="term" value="P:response to oxidative stress"/>
    <property type="evidence" value="ECO:0007669"/>
    <property type="project" value="TreeGrafter"/>
</dbReference>
<dbReference type="InterPro" id="IPR002880">
    <property type="entry name" value="Pyrv_Fd/Flavodoxin_OxRdtase_N"/>
</dbReference>